<organism evidence="2 3">
    <name type="scientific">Flagellimonas taeanensis</name>
    <dbReference type="NCBI Taxonomy" id="1005926"/>
    <lineage>
        <taxon>Bacteria</taxon>
        <taxon>Pseudomonadati</taxon>
        <taxon>Bacteroidota</taxon>
        <taxon>Flavobacteriia</taxon>
        <taxon>Flavobacteriales</taxon>
        <taxon>Flavobacteriaceae</taxon>
        <taxon>Flagellimonas</taxon>
    </lineage>
</organism>
<accession>A0A1M7CU54</accession>
<dbReference type="Proteomes" id="UP000198940">
    <property type="component" value="Unassembled WGS sequence"/>
</dbReference>
<evidence type="ECO:0000313" key="3">
    <source>
        <dbReference type="Proteomes" id="UP000184031"/>
    </source>
</evidence>
<evidence type="ECO:0008006" key="5">
    <source>
        <dbReference type="Google" id="ProtNLM"/>
    </source>
</evidence>
<dbReference type="OrthoDB" id="190848at2"/>
<dbReference type="AlphaFoldDB" id="A0A1M7CU54"/>
<dbReference type="Pfam" id="PF11185">
    <property type="entry name" value="DUF2971"/>
    <property type="match status" value="1"/>
</dbReference>
<keyword evidence="4" id="KW-1185">Reference proteome</keyword>
<dbReference type="RefSeq" id="WP_083569788.1">
    <property type="nucleotide sequence ID" value="NZ_FOKU01000018.1"/>
</dbReference>
<dbReference type="STRING" id="1055723.SAMN05216293_4113"/>
<proteinExistence type="predicted"/>
<comment type="caution">
    <text evidence="2">The sequence shown here is derived from an EMBL/GenBank/DDBJ whole genome shotgun (WGS) entry which is preliminary data.</text>
</comment>
<protein>
    <recommendedName>
        <fullName evidence="5">DUF2971 domain-containing protein</fullName>
    </recommendedName>
</protein>
<dbReference type="InterPro" id="IPR021352">
    <property type="entry name" value="DUF2971"/>
</dbReference>
<evidence type="ECO:0000313" key="4">
    <source>
        <dbReference type="Proteomes" id="UP000198940"/>
    </source>
</evidence>
<name>A0A1M7CU54_9FLAO</name>
<dbReference type="EMBL" id="FRAT01000016">
    <property type="protein sequence ID" value="SHL70700.1"/>
    <property type="molecule type" value="Genomic_DNA"/>
</dbReference>
<sequence length="342" mass="40434">MLVYKYRGGDKIIFERDLTTMQRNLFYSSSCTDLNDPCETITDSEKFISQAKNLSKFLGFKSKEALKIVDESYRNVLSFDKKMGIYSLSKTYNDELLWAHYANSHKGFCIEYDLDLLLTSYNSAQRFSFDVTYNKRPPKIGIYDVATSRNKGIIRKMGGFKSIRWEHEQEYRILTDNFGFHFYPFQAVKSIFFGLRMNNDEKKEIMDRMRGRGIKYFQMVQIPTSYKFDISRIDDVNGNNINYLTQIPSEVTKSLPIKFKIKEKDFWEVKKKATIKIELESVPTLEQLGWLADYIRENIFFLAERIYMFYYIKNQKDKNMAWATSNYIDGALNVCINEYVEI</sequence>
<dbReference type="Proteomes" id="UP000184031">
    <property type="component" value="Unassembled WGS sequence"/>
</dbReference>
<evidence type="ECO:0000313" key="2">
    <source>
        <dbReference type="EMBL" id="SHL70700.1"/>
    </source>
</evidence>
<gene>
    <name evidence="1" type="ORF">SAMN04487891_11817</name>
    <name evidence="2" type="ORF">SAMN05216293_4113</name>
</gene>
<dbReference type="EMBL" id="FOKU01000018">
    <property type="protein sequence ID" value="SFC66104.1"/>
    <property type="molecule type" value="Genomic_DNA"/>
</dbReference>
<evidence type="ECO:0000313" key="1">
    <source>
        <dbReference type="EMBL" id="SFC66104.1"/>
    </source>
</evidence>
<reference evidence="2 3" key="1">
    <citation type="submission" date="2016-11" db="EMBL/GenBank/DDBJ databases">
        <authorList>
            <person name="Varghese N."/>
            <person name="Submissions S."/>
        </authorList>
    </citation>
    <scope>NUCLEOTIDE SEQUENCE [LARGE SCALE GENOMIC DNA]</scope>
    <source>
        <strain evidence="2 3">CGMCC 1.12174</strain>
        <strain evidence="1 4">DSM 26351</strain>
    </source>
</reference>